<feature type="compositionally biased region" description="Polar residues" evidence="2">
    <location>
        <begin position="1021"/>
        <end position="1030"/>
    </location>
</feature>
<proteinExistence type="predicted"/>
<feature type="compositionally biased region" description="Polar residues" evidence="2">
    <location>
        <begin position="1151"/>
        <end position="1162"/>
    </location>
</feature>
<evidence type="ECO:0000259" key="4">
    <source>
        <dbReference type="PROSITE" id="PS50878"/>
    </source>
</evidence>
<dbReference type="Pfam" id="PF00078">
    <property type="entry name" value="RVT_1"/>
    <property type="match status" value="1"/>
</dbReference>
<comment type="caution">
    <text evidence="6">The sequence shown here is derived from an EMBL/GenBank/DDBJ whole genome shotgun (WGS) entry which is preliminary data.</text>
</comment>
<dbReference type="PROSITE" id="PS50878">
    <property type="entry name" value="RT_POL"/>
    <property type="match status" value="1"/>
</dbReference>
<keyword evidence="1" id="KW-0268">Exocytosis</keyword>
<reference evidence="6" key="1">
    <citation type="submission" date="2021-03" db="EMBL/GenBank/DDBJ databases">
        <authorList>
            <person name="Bekaert M."/>
        </authorList>
    </citation>
    <scope>NUCLEOTIDE SEQUENCE</scope>
</reference>
<evidence type="ECO:0000313" key="6">
    <source>
        <dbReference type="EMBL" id="CAG2243969.1"/>
    </source>
</evidence>
<feature type="compositionally biased region" description="Basic and acidic residues" evidence="2">
    <location>
        <begin position="1184"/>
        <end position="1197"/>
    </location>
</feature>
<feature type="domain" description="MHD2" evidence="5">
    <location>
        <begin position="1473"/>
        <end position="1583"/>
    </location>
</feature>
<evidence type="ECO:0000256" key="1">
    <source>
        <dbReference type="ARBA" id="ARBA00022483"/>
    </source>
</evidence>
<feature type="domain" description="Reverse transcriptase" evidence="4">
    <location>
        <begin position="1"/>
        <end position="293"/>
    </location>
</feature>
<protein>
    <recommendedName>
        <fullName evidence="8">Reverse transcriptase domain-containing protein</fullName>
    </recommendedName>
</protein>
<feature type="region of interest" description="Disordered" evidence="2">
    <location>
        <begin position="1149"/>
        <end position="1174"/>
    </location>
</feature>
<feature type="compositionally biased region" description="Low complexity" evidence="2">
    <location>
        <begin position="1711"/>
        <end position="1723"/>
    </location>
</feature>
<organism evidence="6 7">
    <name type="scientific">Mytilus edulis</name>
    <name type="common">Blue mussel</name>
    <dbReference type="NCBI Taxonomy" id="6550"/>
    <lineage>
        <taxon>Eukaryota</taxon>
        <taxon>Metazoa</taxon>
        <taxon>Spiralia</taxon>
        <taxon>Lophotrochozoa</taxon>
        <taxon>Mollusca</taxon>
        <taxon>Bivalvia</taxon>
        <taxon>Autobranchia</taxon>
        <taxon>Pteriomorphia</taxon>
        <taxon>Mytilida</taxon>
        <taxon>Mytiloidea</taxon>
        <taxon>Mytilidae</taxon>
        <taxon>Mytilinae</taxon>
        <taxon>Mytilus</taxon>
    </lineage>
</organism>
<dbReference type="SUPFAM" id="SSF56672">
    <property type="entry name" value="DNA/RNA polymerases"/>
    <property type="match status" value="1"/>
</dbReference>
<dbReference type="PANTHER" id="PTHR45999:SF6">
    <property type="entry name" value="MHD2 DOMAIN-CONTAINING PROTEIN"/>
    <property type="match status" value="1"/>
</dbReference>
<dbReference type="InterPro" id="IPR036388">
    <property type="entry name" value="WH-like_DNA-bd_sf"/>
</dbReference>
<evidence type="ECO:0000256" key="2">
    <source>
        <dbReference type="SAM" id="MobiDB-lite"/>
    </source>
</evidence>
<feature type="region of interest" description="Disordered" evidence="2">
    <location>
        <begin position="1021"/>
        <end position="1042"/>
    </location>
</feature>
<evidence type="ECO:0000259" key="5">
    <source>
        <dbReference type="PROSITE" id="PS51259"/>
    </source>
</evidence>
<feature type="compositionally biased region" description="Basic and acidic residues" evidence="2">
    <location>
        <begin position="1102"/>
        <end position="1123"/>
    </location>
</feature>
<dbReference type="Gene3D" id="1.10.10.10">
    <property type="entry name" value="Winged helix-like DNA-binding domain superfamily/Winged helix DNA-binding domain"/>
    <property type="match status" value="1"/>
</dbReference>
<dbReference type="InterPro" id="IPR036390">
    <property type="entry name" value="WH_DNA-bd_sf"/>
</dbReference>
<dbReference type="GO" id="GO:0099503">
    <property type="term" value="C:secretory vesicle"/>
    <property type="evidence" value="ECO:0007669"/>
    <property type="project" value="TreeGrafter"/>
</dbReference>
<feature type="compositionally biased region" description="Basic and acidic residues" evidence="2">
    <location>
        <begin position="1031"/>
        <end position="1042"/>
    </location>
</feature>
<gene>
    <name evidence="6" type="ORF">MEDL_56058</name>
</gene>
<dbReference type="OrthoDB" id="10071880at2759"/>
<keyword evidence="3" id="KW-0732">Signal</keyword>
<dbReference type="PROSITE" id="PS51259">
    <property type="entry name" value="MHD2"/>
    <property type="match status" value="1"/>
</dbReference>
<feature type="region of interest" description="Disordered" evidence="2">
    <location>
        <begin position="1698"/>
        <end position="1730"/>
    </location>
</feature>
<feature type="compositionally biased region" description="Basic and acidic residues" evidence="2">
    <location>
        <begin position="1163"/>
        <end position="1172"/>
    </location>
</feature>
<dbReference type="InterPro" id="IPR000477">
    <property type="entry name" value="RT_dom"/>
</dbReference>
<feature type="chain" id="PRO_5035806142" description="Reverse transcriptase domain-containing protein" evidence="3">
    <location>
        <begin position="17"/>
        <end position="1864"/>
    </location>
</feature>
<dbReference type="PANTHER" id="PTHR45999">
    <property type="entry name" value="UNC-13-4A, ISOFORM B"/>
    <property type="match status" value="1"/>
</dbReference>
<evidence type="ECO:0008006" key="8">
    <source>
        <dbReference type="Google" id="ProtNLM"/>
    </source>
</evidence>
<dbReference type="CDD" id="cd01650">
    <property type="entry name" value="RT_nLTR_like"/>
    <property type="match status" value="1"/>
</dbReference>
<evidence type="ECO:0000313" key="7">
    <source>
        <dbReference type="Proteomes" id="UP000683360"/>
    </source>
</evidence>
<keyword evidence="7" id="KW-1185">Reference proteome</keyword>
<evidence type="ECO:0000256" key="3">
    <source>
        <dbReference type="SAM" id="SignalP"/>
    </source>
</evidence>
<feature type="region of interest" description="Disordered" evidence="2">
    <location>
        <begin position="1101"/>
        <end position="1123"/>
    </location>
</feature>
<dbReference type="CDD" id="cd04371">
    <property type="entry name" value="DEP"/>
    <property type="match status" value="1"/>
</dbReference>
<sequence length="1864" mass="214400">MLLICVAALFPMNCLFNFTRDEIYCKFCVLLSTDDNPRSNKDKTKPNSYRAVTLTSVLGKLLEKIFLTRIQKLLENINNVIPHGLQFGFVKEHGSIPAIYTLKESIRYYIERYSYVFSIFLDNEKAFDRIWQDGLLFKLRNAGITGKMWKIIHLSYKTATAHVQYNRLNSQVFQIKQGVGQGRVMSAWLFALFINDLITQLLETNCGLMIGHIHIPTILLADDTTLLSGTKSGLQQMLNVVNKYAYTWRLKYNATKSSHLLFQPSKSSIKHNETNHGNCRLSKLTTSTMETVLLKPKDILLHMCQSEENLWTQRDASESSVSTDLGSSILSKRKCCMSLAVCKTTFSNFRVVRNDGRDNGIEEGAMSKTLIDNSQLVSELDEKEFRVFRYAYMCASYPVLGAPDPPSPQTPPLTPTGQGNIRIQFKDLKSQIMRTQSGDDVEDETSIVPAETLFELLRRVFRLSPNTFYQYEVYIRNSYGKRDAEPNRILAEELVGQLASLENNSHPYYTPKHFMTQFGYDRWQRKEFIHIAELMRKFWHVAHPHKRNNHIQFLQTVHDDYVELMEKLLRYESAYRQADNTQTTLLSSASIRLLKEFGLRYGVGELYRRVVYLRYLVSNFDPSVWLIQHCIFGVIFVLEILPNREDMVRKELEILCDSIKKLQSKALTTLSNMKSVFPDNKPSNGIDVLVSLMDKTLEAQVHLKIPKVEMLDDLIVQCIKETFLPSYEKMKLVAKTDLKQDRNGYLTPSLLNMVIGKIRDEVSHYRTYYQGTFSRYCNVTEIAAQSLYTLFMDDLQQFFKVYDAQPTSKTIDRQLLGLGYRLHDLDNDWNQYVSGHPSSYLWREFFYKQSLHWLSILKTLTQQSVLLAVGLDRFTTQCFDDIGSTYQVSLSSVSSPRDRTMSLKSITPSINSAFSGLVSSNSTPVYSNIWSHPGDISQSNVQTSAFKPKTSESIKTTTSFNHRYNPETRSLDGTEDTEGHLIEEAEAVTFSSLRSCSSLPDNLSKSYDHYLNVPRKVLSLSRQIDTNQNRQSDENQKNEERRRTLAEKIMYEISPMEDYRREHDSEEKEITIILDKKKEKDINPIKKGHEIEILDRSSSIENSDKADTAKKLGDGRKESVEHDNKIDNFETTVKIDDVTKIECVEKDNGIDNESSVNDNNTHNAEKREKADDVENDINEDDVEMDHTDSDHSDHSDEFSFPPLSEIAQTDDQPSLYQDPVKTVIKNVVHEEPRPIKTVPLVPYSDSDQSENVGNIKTASPKLIKPIAHKLKAEPAVRSISSCSNASSKVKKTAVLPVSGSVLDIVVILQRLVEFSQTLCQSFVQSVWKLHETNIKMMNNILHLYANNILCFDLCGTTNSEARKLTGSLLMDDLQTMKSKSMIWGCRHNLSGQKDCFHYLKSKAELLSDRYEPVTKDMCTRINNVFMLLECIDVYYKRLGNIFKVSTEVTHRSQQQKSTVTVLLSLKRLLVPVEVCLLPLTQFLQSYINSLQEWLYRSCYRRVMEFLWIFIVRNFEKQVFEVLKGDHGSVEYAQLLIQAFTHLMKFMTEQKRTIRVSLLLPEAENVMFRLQLCATATNQLITLYRHVIDYYNDDDCTDFTVHLILHKLREDLLKYRKCFSGSEFVKWIMENHNLIKPLSSQLGLPTDYILITKEIAALMGRRFLESNLIVDAEIYDEHDQDNRLDLDTSLDATNYPQLSIMENEQNNRKGDNSSTDSDATPTDTYPKTQYRVHGKTLVSPAQLPRQANRSFNKPVFQLSCDTPMSFSTLFTESDGPVFENCDNHFYYIATMTTLHNAENHEPPSELDILVDQCFQSHISSNYLLHIIYSRRKFDSCAKVFLQNQSASVLRKLKADLEDHTSCEIS</sequence>
<dbReference type="InterPro" id="IPR043502">
    <property type="entry name" value="DNA/RNA_pol_sf"/>
</dbReference>
<dbReference type="GO" id="GO:0006887">
    <property type="term" value="P:exocytosis"/>
    <property type="evidence" value="ECO:0007669"/>
    <property type="project" value="UniProtKB-KW"/>
</dbReference>
<dbReference type="InterPro" id="IPR014772">
    <property type="entry name" value="Munc13_dom-2"/>
</dbReference>
<dbReference type="SUPFAM" id="SSF46785">
    <property type="entry name" value="Winged helix' DNA-binding domain"/>
    <property type="match status" value="1"/>
</dbReference>
<dbReference type="Proteomes" id="UP000683360">
    <property type="component" value="Unassembled WGS sequence"/>
</dbReference>
<feature type="signal peptide" evidence="3">
    <location>
        <begin position="1"/>
        <end position="16"/>
    </location>
</feature>
<dbReference type="EMBL" id="CAJPWZ010002721">
    <property type="protein sequence ID" value="CAG2243969.1"/>
    <property type="molecule type" value="Genomic_DNA"/>
</dbReference>
<dbReference type="InterPro" id="IPR052095">
    <property type="entry name" value="UNC-13_domain"/>
</dbReference>
<accession>A0A8S3UNX6</accession>
<name>A0A8S3UNX6_MYTED</name>
<feature type="region of interest" description="Disordered" evidence="2">
    <location>
        <begin position="1182"/>
        <end position="1201"/>
    </location>
</feature>